<dbReference type="InterPro" id="IPR014922">
    <property type="entry name" value="YdhG-like"/>
</dbReference>
<dbReference type="Gene3D" id="3.90.1150.200">
    <property type="match status" value="1"/>
</dbReference>
<accession>A0A4Y9S2Y1</accession>
<feature type="domain" description="YdhG-like" evidence="1">
    <location>
        <begin position="20"/>
        <end position="111"/>
    </location>
</feature>
<name>A0A4Y9S2Y1_9BURK</name>
<evidence type="ECO:0000313" key="3">
    <source>
        <dbReference type="Proteomes" id="UP000297729"/>
    </source>
</evidence>
<dbReference type="Proteomes" id="UP000297729">
    <property type="component" value="Unassembled WGS sequence"/>
</dbReference>
<protein>
    <recommendedName>
        <fullName evidence="1">YdhG-like domain-containing protein</fullName>
    </recommendedName>
</protein>
<dbReference type="SUPFAM" id="SSF159888">
    <property type="entry name" value="YdhG-like"/>
    <property type="match status" value="1"/>
</dbReference>
<evidence type="ECO:0000259" key="1">
    <source>
        <dbReference type="Pfam" id="PF08818"/>
    </source>
</evidence>
<dbReference type="OrthoDB" id="7619808at2"/>
<dbReference type="EMBL" id="SPVG01000253">
    <property type="protein sequence ID" value="TFW15543.1"/>
    <property type="molecule type" value="Genomic_DNA"/>
</dbReference>
<reference evidence="2 3" key="1">
    <citation type="submission" date="2019-03" db="EMBL/GenBank/DDBJ databases">
        <title>Draft Genome Sequence of Duganella callidus sp. nov., a Novel Duganella Species Isolated from Cultivated Soil.</title>
        <authorList>
            <person name="Raths R."/>
            <person name="Peta V."/>
            <person name="Bucking H."/>
        </authorList>
    </citation>
    <scope>NUCLEOTIDE SEQUENCE [LARGE SCALE GENOMIC DNA]</scope>
    <source>
        <strain evidence="2 3">DN04</strain>
    </source>
</reference>
<comment type="caution">
    <text evidence="2">The sequence shown here is derived from an EMBL/GenBank/DDBJ whole genome shotgun (WGS) entry which is preliminary data.</text>
</comment>
<dbReference type="Pfam" id="PF08818">
    <property type="entry name" value="DUF1801"/>
    <property type="match status" value="1"/>
</dbReference>
<sequence length="200" mass="22962">MPTTDPRVDAYIAKSADFARPILEHLRAVVHAACPEVEETMKWSFPHFMYKGMMCSMASFKAHCAFNFWKAELLMEREQINREAMGHFGRIASVRDLPAKKLLTAYVKQAMKLNDEGVSAPARAKAATPRPLEIPDDLNAALDQVPAARRHFDTFSPSKQRDYADWLNEAKTDATRMRRREQAVEWIAEGKSRNWKYEKC</sequence>
<gene>
    <name evidence="2" type="ORF">E4L98_26550</name>
</gene>
<proteinExistence type="predicted"/>
<organism evidence="2 3">
    <name type="scientific">Duganella callida</name>
    <dbReference type="NCBI Taxonomy" id="2561932"/>
    <lineage>
        <taxon>Bacteria</taxon>
        <taxon>Pseudomonadati</taxon>
        <taxon>Pseudomonadota</taxon>
        <taxon>Betaproteobacteria</taxon>
        <taxon>Burkholderiales</taxon>
        <taxon>Oxalobacteraceae</taxon>
        <taxon>Telluria group</taxon>
        <taxon>Duganella</taxon>
    </lineage>
</organism>
<keyword evidence="3" id="KW-1185">Reference proteome</keyword>
<evidence type="ECO:0000313" key="2">
    <source>
        <dbReference type="EMBL" id="TFW15543.1"/>
    </source>
</evidence>
<dbReference type="AlphaFoldDB" id="A0A4Y9S2Y1"/>
<dbReference type="Pfam" id="PF13376">
    <property type="entry name" value="OmdA"/>
    <property type="match status" value="1"/>
</dbReference>
<dbReference type="RefSeq" id="WP_135204541.1">
    <property type="nucleotide sequence ID" value="NZ_SPVG01000253.1"/>
</dbReference>